<dbReference type="InterPro" id="IPR036388">
    <property type="entry name" value="WH-like_DNA-bd_sf"/>
</dbReference>
<dbReference type="GO" id="GO:0003700">
    <property type="term" value="F:DNA-binding transcription factor activity"/>
    <property type="evidence" value="ECO:0007669"/>
    <property type="project" value="InterPro"/>
</dbReference>
<dbReference type="SMART" id="SM00420">
    <property type="entry name" value="HTH_DEOR"/>
    <property type="match status" value="1"/>
</dbReference>
<feature type="domain" description="HTH deoR-type" evidence="4">
    <location>
        <begin position="7"/>
        <end position="62"/>
    </location>
</feature>
<dbReference type="InterPro" id="IPR037171">
    <property type="entry name" value="NagB/RpiA_transferase-like"/>
</dbReference>
<dbReference type="PANTHER" id="PTHR30363:SF44">
    <property type="entry name" value="AGA OPERON TRANSCRIPTIONAL REPRESSOR-RELATED"/>
    <property type="match status" value="1"/>
</dbReference>
<dbReference type="PRINTS" id="PR00037">
    <property type="entry name" value="HTHLACR"/>
</dbReference>
<dbReference type="GO" id="GO:0003677">
    <property type="term" value="F:DNA binding"/>
    <property type="evidence" value="ECO:0007669"/>
    <property type="project" value="UniProtKB-KW"/>
</dbReference>
<comment type="caution">
    <text evidence="5">The sequence shown here is derived from an EMBL/GenBank/DDBJ whole genome shotgun (WGS) entry which is preliminary data.</text>
</comment>
<evidence type="ECO:0000313" key="6">
    <source>
        <dbReference type="Proteomes" id="UP000547209"/>
    </source>
</evidence>
<proteinExistence type="predicted"/>
<dbReference type="InterPro" id="IPR050313">
    <property type="entry name" value="Carb_Metab_HTH_regulators"/>
</dbReference>
<organism evidence="5 6">
    <name type="scientific">Cohnella nanjingensis</name>
    <dbReference type="NCBI Taxonomy" id="1387779"/>
    <lineage>
        <taxon>Bacteria</taxon>
        <taxon>Bacillati</taxon>
        <taxon>Bacillota</taxon>
        <taxon>Bacilli</taxon>
        <taxon>Bacillales</taxon>
        <taxon>Paenibacillaceae</taxon>
        <taxon>Cohnella</taxon>
    </lineage>
</organism>
<keyword evidence="3" id="KW-0804">Transcription</keyword>
<dbReference type="RefSeq" id="WP_185141938.1">
    <property type="nucleotide sequence ID" value="NZ_JACJVP010000008.1"/>
</dbReference>
<dbReference type="Proteomes" id="UP000547209">
    <property type="component" value="Unassembled WGS sequence"/>
</dbReference>
<dbReference type="InterPro" id="IPR036390">
    <property type="entry name" value="WH_DNA-bd_sf"/>
</dbReference>
<dbReference type="PROSITE" id="PS00894">
    <property type="entry name" value="HTH_DEOR_1"/>
    <property type="match status" value="1"/>
</dbReference>
<accession>A0A7X0VEQ4</accession>
<keyword evidence="6" id="KW-1185">Reference proteome</keyword>
<evidence type="ECO:0000256" key="1">
    <source>
        <dbReference type="ARBA" id="ARBA00023015"/>
    </source>
</evidence>
<evidence type="ECO:0000256" key="3">
    <source>
        <dbReference type="ARBA" id="ARBA00023163"/>
    </source>
</evidence>
<dbReference type="SUPFAM" id="SSF46785">
    <property type="entry name" value="Winged helix' DNA-binding domain"/>
    <property type="match status" value="1"/>
</dbReference>
<gene>
    <name evidence="5" type="ORF">H7C19_07305</name>
</gene>
<dbReference type="SMART" id="SM01134">
    <property type="entry name" value="DeoRC"/>
    <property type="match status" value="1"/>
</dbReference>
<dbReference type="Pfam" id="PF00455">
    <property type="entry name" value="DeoRC"/>
    <property type="match status" value="1"/>
</dbReference>
<keyword evidence="1" id="KW-0805">Transcription regulation</keyword>
<reference evidence="5 6" key="1">
    <citation type="submission" date="2020-08" db="EMBL/GenBank/DDBJ databases">
        <title>Cohnella phylogeny.</title>
        <authorList>
            <person name="Dunlap C."/>
        </authorList>
    </citation>
    <scope>NUCLEOTIDE SEQUENCE [LARGE SCALE GENOMIC DNA]</scope>
    <source>
        <strain evidence="5 6">DSM 28246</strain>
    </source>
</reference>
<dbReference type="Gene3D" id="1.10.10.10">
    <property type="entry name" value="Winged helix-like DNA-binding domain superfamily/Winged helix DNA-binding domain"/>
    <property type="match status" value="1"/>
</dbReference>
<dbReference type="EMBL" id="JACJVP010000008">
    <property type="protein sequence ID" value="MBB6670493.1"/>
    <property type="molecule type" value="Genomic_DNA"/>
</dbReference>
<dbReference type="InterPro" id="IPR014036">
    <property type="entry name" value="DeoR-like_C"/>
</dbReference>
<dbReference type="SUPFAM" id="SSF100950">
    <property type="entry name" value="NagB/RpiA/CoA transferase-like"/>
    <property type="match status" value="1"/>
</dbReference>
<dbReference type="PROSITE" id="PS51000">
    <property type="entry name" value="HTH_DEOR_2"/>
    <property type="match status" value="1"/>
</dbReference>
<protein>
    <submittedName>
        <fullName evidence="5">DeoR/GlpR transcriptional regulator</fullName>
    </submittedName>
</protein>
<dbReference type="PANTHER" id="PTHR30363">
    <property type="entry name" value="HTH-TYPE TRANSCRIPTIONAL REGULATOR SRLR-RELATED"/>
    <property type="match status" value="1"/>
</dbReference>
<evidence type="ECO:0000313" key="5">
    <source>
        <dbReference type="EMBL" id="MBB6670493.1"/>
    </source>
</evidence>
<dbReference type="AlphaFoldDB" id="A0A7X0VEQ4"/>
<name>A0A7X0VEQ4_9BACL</name>
<keyword evidence="2" id="KW-0238">DNA-binding</keyword>
<dbReference type="Pfam" id="PF08220">
    <property type="entry name" value="HTH_DeoR"/>
    <property type="match status" value="1"/>
</dbReference>
<evidence type="ECO:0000256" key="2">
    <source>
        <dbReference type="ARBA" id="ARBA00023125"/>
    </source>
</evidence>
<dbReference type="InterPro" id="IPR001034">
    <property type="entry name" value="DeoR_HTH"/>
</dbReference>
<sequence>MSSTQRLNERQQRMLALLEQTGDVRVPDLKAQFGVTEMTIRRDLEKLEQTGKVKRTFGGAIMVTRDVAFSDRTGVHTAEKAKIGKIAAESVQPGDAVFIDGGTTTLQLVRHLPPEMRITVVTNAINLAAELMDKKIPTLVSGGMLLDTTSTLIGPVCADTLSKMAFDRIFLGATGITPLHGFSNSNMYEAEIKRVAIARAKEINIVADRSKWGMQDLFSFAELSRADRLFTDTMDERTGEVRQALEEAAVEWIVCE</sequence>
<dbReference type="Gene3D" id="3.40.50.1360">
    <property type="match status" value="1"/>
</dbReference>
<evidence type="ECO:0000259" key="4">
    <source>
        <dbReference type="PROSITE" id="PS51000"/>
    </source>
</evidence>
<dbReference type="InterPro" id="IPR018356">
    <property type="entry name" value="Tscrpt_reg_HTH_DeoR_CS"/>
</dbReference>